<reference evidence="1 2" key="1">
    <citation type="journal article" date="2018" name="Sci. Rep.">
        <title>Genomic signatures of local adaptation to the degree of environmental predictability in rotifers.</title>
        <authorList>
            <person name="Franch-Gras L."/>
            <person name="Hahn C."/>
            <person name="Garcia-Roger E.M."/>
            <person name="Carmona M.J."/>
            <person name="Serra M."/>
            <person name="Gomez A."/>
        </authorList>
    </citation>
    <scope>NUCLEOTIDE SEQUENCE [LARGE SCALE GENOMIC DNA]</scope>
    <source>
        <strain evidence="1">HYR1</strain>
    </source>
</reference>
<gene>
    <name evidence="1" type="ORF">BpHYR1_053923</name>
</gene>
<evidence type="ECO:0000313" key="2">
    <source>
        <dbReference type="Proteomes" id="UP000276133"/>
    </source>
</evidence>
<dbReference type="Proteomes" id="UP000276133">
    <property type="component" value="Unassembled WGS sequence"/>
</dbReference>
<name>A0A3M7QC75_BRAPC</name>
<dbReference type="EMBL" id="REGN01006614">
    <property type="protein sequence ID" value="RNA08839.1"/>
    <property type="molecule type" value="Genomic_DNA"/>
</dbReference>
<protein>
    <submittedName>
        <fullName evidence="1">Uncharacterized protein</fullName>
    </submittedName>
</protein>
<accession>A0A3M7QC75</accession>
<dbReference type="AlphaFoldDB" id="A0A3M7QC75"/>
<evidence type="ECO:0000313" key="1">
    <source>
        <dbReference type="EMBL" id="RNA08839.1"/>
    </source>
</evidence>
<proteinExistence type="predicted"/>
<keyword evidence="2" id="KW-1185">Reference proteome</keyword>
<organism evidence="1 2">
    <name type="scientific">Brachionus plicatilis</name>
    <name type="common">Marine rotifer</name>
    <name type="synonym">Brachionus muelleri</name>
    <dbReference type="NCBI Taxonomy" id="10195"/>
    <lineage>
        <taxon>Eukaryota</taxon>
        <taxon>Metazoa</taxon>
        <taxon>Spiralia</taxon>
        <taxon>Gnathifera</taxon>
        <taxon>Rotifera</taxon>
        <taxon>Eurotatoria</taxon>
        <taxon>Monogononta</taxon>
        <taxon>Pseudotrocha</taxon>
        <taxon>Ploima</taxon>
        <taxon>Brachionidae</taxon>
        <taxon>Brachionus</taxon>
    </lineage>
</organism>
<comment type="caution">
    <text evidence="1">The sequence shown here is derived from an EMBL/GenBank/DDBJ whole genome shotgun (WGS) entry which is preliminary data.</text>
</comment>
<sequence length="59" mass="6930">MVLMRLKPNIVDPATHKTRILILPKPDSDKMSLLVLYIKEIIELDNIHYSKTVLYQRNP</sequence>